<evidence type="ECO:0000256" key="1">
    <source>
        <dbReference type="ARBA" id="ARBA00005696"/>
    </source>
</evidence>
<dbReference type="GO" id="GO:0000422">
    <property type="term" value="P:autophagy of mitochondrion"/>
    <property type="evidence" value="ECO:0007669"/>
    <property type="project" value="TreeGrafter"/>
</dbReference>
<evidence type="ECO:0000256" key="7">
    <source>
        <dbReference type="SAM" id="MobiDB-lite"/>
    </source>
</evidence>
<dbReference type="Pfam" id="PF03987">
    <property type="entry name" value="Autophagy_act_C"/>
    <property type="match status" value="1"/>
</dbReference>
<evidence type="ECO:0000256" key="4">
    <source>
        <dbReference type="ARBA" id="ARBA00022786"/>
    </source>
</evidence>
<dbReference type="InterPro" id="IPR007135">
    <property type="entry name" value="Atg3/Atg10"/>
</dbReference>
<dbReference type="GO" id="GO:0061651">
    <property type="term" value="F:Atg12 conjugating enzyme activity"/>
    <property type="evidence" value="ECO:0007669"/>
    <property type="project" value="TreeGrafter"/>
</dbReference>
<evidence type="ECO:0000256" key="5">
    <source>
        <dbReference type="ARBA" id="ARBA00023006"/>
    </source>
</evidence>
<dbReference type="PANTHER" id="PTHR14957">
    <property type="entry name" value="UBIQUITIN-LIKE-CONJUGATING ENZYME ATG10"/>
    <property type="match status" value="1"/>
</dbReference>
<protein>
    <recommendedName>
        <fullName evidence="2">Ubiquitin-like-conjugating enzyme ATG10</fullName>
    </recommendedName>
    <alternativeName>
        <fullName evidence="6">Autophagy-related protein 10</fullName>
    </alternativeName>
</protein>
<comment type="similarity">
    <text evidence="1">Belongs to the ATG10 family.</text>
</comment>
<dbReference type="AlphaFoldDB" id="A0A835Y9E2"/>
<sequence>MALASAYWRQALELLRDEEKAHAWQLRETPSTGGLAALLDYHVCYSASYQVPTLVFRATCPDGSPLGHTALQRLFPSWPAASEQLGAFVVQQDHPLLPGPCWFTLHPCNTAVALALALGLGAADVGPCGPGTEPGGAAHAEGATPAAAAADGRADAAGSSLGPPTRATQVDSEQNQDLESGVEPGQDGDVPDLDALLAGDGAVGDEAGAARVVVGPAGVRWPGGEAPLCPGEPEVLGRYMRVWFSLVAPHVGLRGDLL</sequence>
<gene>
    <name evidence="8" type="ORF">HYH03_005461</name>
</gene>
<feature type="compositionally biased region" description="Low complexity" evidence="7">
    <location>
        <begin position="135"/>
        <end position="158"/>
    </location>
</feature>
<keyword evidence="3" id="KW-0808">Transferase</keyword>
<evidence type="ECO:0000256" key="2">
    <source>
        <dbReference type="ARBA" id="ARBA00021099"/>
    </source>
</evidence>
<evidence type="ECO:0000313" key="8">
    <source>
        <dbReference type="EMBL" id="KAG2496641.1"/>
    </source>
</evidence>
<dbReference type="Gene3D" id="3.30.1460.50">
    <property type="match status" value="1"/>
</dbReference>
<proteinExistence type="inferred from homology"/>
<dbReference type="OrthoDB" id="4089664at2759"/>
<evidence type="ECO:0000256" key="6">
    <source>
        <dbReference type="ARBA" id="ARBA00029833"/>
    </source>
</evidence>
<evidence type="ECO:0000313" key="9">
    <source>
        <dbReference type="Proteomes" id="UP000612055"/>
    </source>
</evidence>
<comment type="caution">
    <text evidence="8">The sequence shown here is derived from an EMBL/GenBank/DDBJ whole genome shotgun (WGS) entry which is preliminary data.</text>
</comment>
<dbReference type="Proteomes" id="UP000612055">
    <property type="component" value="Unassembled WGS sequence"/>
</dbReference>
<dbReference type="GO" id="GO:0005829">
    <property type="term" value="C:cytosol"/>
    <property type="evidence" value="ECO:0007669"/>
    <property type="project" value="TreeGrafter"/>
</dbReference>
<dbReference type="GO" id="GO:0000045">
    <property type="term" value="P:autophagosome assembly"/>
    <property type="evidence" value="ECO:0007669"/>
    <property type="project" value="TreeGrafter"/>
</dbReference>
<name>A0A835Y9E2_9CHLO</name>
<keyword evidence="9" id="KW-1185">Reference proteome</keyword>
<evidence type="ECO:0000256" key="3">
    <source>
        <dbReference type="ARBA" id="ARBA00022679"/>
    </source>
</evidence>
<reference evidence="8" key="1">
    <citation type="journal article" date="2020" name="bioRxiv">
        <title>Comparative genomics of Chlamydomonas.</title>
        <authorList>
            <person name="Craig R.J."/>
            <person name="Hasan A.R."/>
            <person name="Ness R.W."/>
            <person name="Keightley P.D."/>
        </authorList>
    </citation>
    <scope>NUCLEOTIDE SEQUENCE</scope>
    <source>
        <strain evidence="8">CCAP 11/70</strain>
    </source>
</reference>
<dbReference type="GO" id="GO:0032446">
    <property type="term" value="P:protein modification by small protein conjugation"/>
    <property type="evidence" value="ECO:0007669"/>
    <property type="project" value="TreeGrafter"/>
</dbReference>
<keyword evidence="4" id="KW-0833">Ubl conjugation pathway</keyword>
<keyword evidence="5" id="KW-0072">Autophagy</keyword>
<feature type="region of interest" description="Disordered" evidence="7">
    <location>
        <begin position="133"/>
        <end position="192"/>
    </location>
</feature>
<accession>A0A835Y9E2</accession>
<dbReference type="PANTHER" id="PTHR14957:SF1">
    <property type="entry name" value="UBIQUITIN-LIKE-CONJUGATING ENZYME ATG10"/>
    <property type="match status" value="1"/>
</dbReference>
<organism evidence="8 9">
    <name type="scientific">Edaphochlamys debaryana</name>
    <dbReference type="NCBI Taxonomy" id="47281"/>
    <lineage>
        <taxon>Eukaryota</taxon>
        <taxon>Viridiplantae</taxon>
        <taxon>Chlorophyta</taxon>
        <taxon>core chlorophytes</taxon>
        <taxon>Chlorophyceae</taxon>
        <taxon>CS clade</taxon>
        <taxon>Chlamydomonadales</taxon>
        <taxon>Chlamydomonadales incertae sedis</taxon>
        <taxon>Edaphochlamys</taxon>
    </lineage>
</organism>
<dbReference type="EMBL" id="JAEHOE010000018">
    <property type="protein sequence ID" value="KAG2496641.1"/>
    <property type="molecule type" value="Genomic_DNA"/>
</dbReference>
<feature type="compositionally biased region" description="Polar residues" evidence="7">
    <location>
        <begin position="166"/>
        <end position="178"/>
    </location>
</feature>